<evidence type="ECO:0000313" key="4">
    <source>
        <dbReference type="Proteomes" id="UP000184267"/>
    </source>
</evidence>
<dbReference type="InterPro" id="IPR051911">
    <property type="entry name" value="SDR_oxidoreductase"/>
</dbReference>
<sequence length="278" mass="30004">MSKQLVWFITGASTGFGLTLTKRILARGDSVVATARTLSRFEPLLSDPNTDLKRIQVLELDVTSPSTIIQDVVKSAIARFGRIDVLVNNTGTGGGVGPSEELGLDLMMMVMKTNYGGTIAVTDAVLPYMRERRDGTVVIIGSRSGYRNEFLGPAYGETLSAEVAQFNIRVTVVVPGAFDTGLALPLVGTPIADYDRAREVLRKRVEEREKMPIKGDPVKAMDALMDTVKGEGKAAGKGKPPLWLFLGSDCLVDVKARADKLKTVADEWADVGMGLEKD</sequence>
<organism evidence="3 4">
    <name type="scientific">Trametes pubescens</name>
    <name type="common">White-rot fungus</name>
    <dbReference type="NCBI Taxonomy" id="154538"/>
    <lineage>
        <taxon>Eukaryota</taxon>
        <taxon>Fungi</taxon>
        <taxon>Dikarya</taxon>
        <taxon>Basidiomycota</taxon>
        <taxon>Agaricomycotina</taxon>
        <taxon>Agaricomycetes</taxon>
        <taxon>Polyporales</taxon>
        <taxon>Polyporaceae</taxon>
        <taxon>Trametes</taxon>
    </lineage>
</organism>
<evidence type="ECO:0000256" key="1">
    <source>
        <dbReference type="ARBA" id="ARBA00006484"/>
    </source>
</evidence>
<dbReference type="Proteomes" id="UP000184267">
    <property type="component" value="Unassembled WGS sequence"/>
</dbReference>
<dbReference type="PANTHER" id="PTHR43976">
    <property type="entry name" value="SHORT CHAIN DEHYDROGENASE"/>
    <property type="match status" value="1"/>
</dbReference>
<name>A0A1M2VEI5_TRAPU</name>
<dbReference type="AlphaFoldDB" id="A0A1M2VEI5"/>
<comment type="similarity">
    <text evidence="1">Belongs to the short-chain dehydrogenases/reductases (SDR) family.</text>
</comment>
<dbReference type="InterPro" id="IPR002347">
    <property type="entry name" value="SDR_fam"/>
</dbReference>
<comment type="caution">
    <text evidence="3">The sequence shown here is derived from an EMBL/GenBank/DDBJ whole genome shotgun (WGS) entry which is preliminary data.</text>
</comment>
<evidence type="ECO:0000256" key="2">
    <source>
        <dbReference type="ARBA" id="ARBA00023002"/>
    </source>
</evidence>
<dbReference type="PANTHER" id="PTHR43976:SF16">
    <property type="entry name" value="SHORT-CHAIN DEHYDROGENASE_REDUCTASE FAMILY PROTEIN"/>
    <property type="match status" value="1"/>
</dbReference>
<accession>A0A1M2VEI5</accession>
<keyword evidence="2" id="KW-0560">Oxidoreductase</keyword>
<evidence type="ECO:0000313" key="3">
    <source>
        <dbReference type="EMBL" id="OJT05994.1"/>
    </source>
</evidence>
<dbReference type="Pfam" id="PF00106">
    <property type="entry name" value="adh_short"/>
    <property type="match status" value="1"/>
</dbReference>
<dbReference type="InterPro" id="IPR036291">
    <property type="entry name" value="NAD(P)-bd_dom_sf"/>
</dbReference>
<gene>
    <name evidence="3" type="ORF">TRAPUB_3181</name>
</gene>
<dbReference type="OrthoDB" id="1274115at2759"/>
<proteinExistence type="inferred from homology"/>
<dbReference type="STRING" id="154538.A0A1M2VEI5"/>
<dbReference type="OMA" id="KQPNDPV"/>
<dbReference type="EMBL" id="MNAD01001364">
    <property type="protein sequence ID" value="OJT05994.1"/>
    <property type="molecule type" value="Genomic_DNA"/>
</dbReference>
<dbReference type="SUPFAM" id="SSF51735">
    <property type="entry name" value="NAD(P)-binding Rossmann-fold domains"/>
    <property type="match status" value="1"/>
</dbReference>
<protein>
    <submittedName>
        <fullName evidence="3">NADP-dependent 3-hydroxy acid dehydrogenase YdfG</fullName>
    </submittedName>
</protein>
<reference evidence="3 4" key="1">
    <citation type="submission" date="2016-10" db="EMBL/GenBank/DDBJ databases">
        <title>Genome sequence of the basidiomycete white-rot fungus Trametes pubescens.</title>
        <authorList>
            <person name="Makela M.R."/>
            <person name="Granchi Z."/>
            <person name="Peng M."/>
            <person name="De Vries R.P."/>
            <person name="Grigoriev I."/>
            <person name="Riley R."/>
            <person name="Hilden K."/>
        </authorList>
    </citation>
    <scope>NUCLEOTIDE SEQUENCE [LARGE SCALE GENOMIC DNA]</scope>
    <source>
        <strain evidence="3 4">FBCC735</strain>
    </source>
</reference>
<dbReference type="Gene3D" id="3.40.50.720">
    <property type="entry name" value="NAD(P)-binding Rossmann-like Domain"/>
    <property type="match status" value="1"/>
</dbReference>
<dbReference type="GO" id="GO:0016491">
    <property type="term" value="F:oxidoreductase activity"/>
    <property type="evidence" value="ECO:0007669"/>
    <property type="project" value="UniProtKB-KW"/>
</dbReference>
<dbReference type="PRINTS" id="PR00081">
    <property type="entry name" value="GDHRDH"/>
</dbReference>
<keyword evidence="4" id="KW-1185">Reference proteome</keyword>